<dbReference type="Proteomes" id="UP001321473">
    <property type="component" value="Unassembled WGS sequence"/>
</dbReference>
<gene>
    <name evidence="1" type="ORF">V5799_024702</name>
</gene>
<organism evidence="1 2">
    <name type="scientific">Amblyomma americanum</name>
    <name type="common">Lone star tick</name>
    <dbReference type="NCBI Taxonomy" id="6943"/>
    <lineage>
        <taxon>Eukaryota</taxon>
        <taxon>Metazoa</taxon>
        <taxon>Ecdysozoa</taxon>
        <taxon>Arthropoda</taxon>
        <taxon>Chelicerata</taxon>
        <taxon>Arachnida</taxon>
        <taxon>Acari</taxon>
        <taxon>Parasitiformes</taxon>
        <taxon>Ixodida</taxon>
        <taxon>Ixodoidea</taxon>
        <taxon>Ixodidae</taxon>
        <taxon>Amblyomminae</taxon>
        <taxon>Amblyomma</taxon>
    </lineage>
</organism>
<protein>
    <submittedName>
        <fullName evidence="1">Uncharacterized protein</fullName>
    </submittedName>
</protein>
<proteinExistence type="predicted"/>
<evidence type="ECO:0000313" key="1">
    <source>
        <dbReference type="EMBL" id="KAK8772054.1"/>
    </source>
</evidence>
<sequence length="183" mass="21042">MRKRFRIDEDLLLLQEVVAQNPFQSPENWASVLKNVVFAVGRELTLRAIKDRTELLVGYFRQEDRANLLKSGTEEQYKERDQLLQEISDMARDVGYMLRTLPRKASSTLTAKRKLPNGENSQAQQNRLAGCENVFIDDEPEENSQFTDVPAHNQCIVKLSVGEDNTIGQDRHYTLGLFLVMQQ</sequence>
<accession>A0AAQ4EBK1</accession>
<evidence type="ECO:0000313" key="2">
    <source>
        <dbReference type="Proteomes" id="UP001321473"/>
    </source>
</evidence>
<reference evidence="1 2" key="1">
    <citation type="journal article" date="2023" name="Arcadia Sci">
        <title>De novo assembly of a long-read Amblyomma americanum tick genome.</title>
        <authorList>
            <person name="Chou S."/>
            <person name="Poskanzer K.E."/>
            <person name="Rollins M."/>
            <person name="Thuy-Boun P.S."/>
        </authorList>
    </citation>
    <scope>NUCLEOTIDE SEQUENCE [LARGE SCALE GENOMIC DNA]</scope>
    <source>
        <strain evidence="1">F_SG_1</strain>
        <tissue evidence="1">Salivary glands</tissue>
    </source>
</reference>
<feature type="non-terminal residue" evidence="1">
    <location>
        <position position="183"/>
    </location>
</feature>
<dbReference type="PANTHER" id="PTHR37558:SF1">
    <property type="entry name" value="HTH CENPB-TYPE DOMAIN-CONTAINING PROTEIN"/>
    <property type="match status" value="1"/>
</dbReference>
<comment type="caution">
    <text evidence="1">The sequence shown here is derived from an EMBL/GenBank/DDBJ whole genome shotgun (WGS) entry which is preliminary data.</text>
</comment>
<dbReference type="EMBL" id="JARKHS020018921">
    <property type="protein sequence ID" value="KAK8772054.1"/>
    <property type="molecule type" value="Genomic_DNA"/>
</dbReference>
<dbReference type="AlphaFoldDB" id="A0AAQ4EBK1"/>
<name>A0AAQ4EBK1_AMBAM</name>
<keyword evidence="2" id="KW-1185">Reference proteome</keyword>
<dbReference type="PANTHER" id="PTHR37558">
    <property type="entry name" value="HTH CENPB-TYPE DOMAIN-CONTAINING PROTEIN"/>
    <property type="match status" value="1"/>
</dbReference>